<dbReference type="OMA" id="SACYADV"/>
<reference evidence="4" key="1">
    <citation type="journal article" date="2013" name="Genome Announc.">
        <title>Draft genome sequence of Neofusicoccum parvum isolate UCR-NP2, a fungal vascular pathogen associated with grapevine cankers.</title>
        <authorList>
            <person name="Blanco-Ulate B."/>
            <person name="Rolshausen P."/>
            <person name="Cantu D."/>
        </authorList>
    </citation>
    <scope>NUCLEOTIDE SEQUENCE [LARGE SCALE GENOMIC DNA]</scope>
    <source>
        <strain evidence="4">UCR-NP2</strain>
    </source>
</reference>
<dbReference type="Pfam" id="PF09350">
    <property type="entry name" value="DJC28_CD"/>
    <property type="match status" value="1"/>
</dbReference>
<feature type="compositionally biased region" description="Pro residues" evidence="1">
    <location>
        <begin position="232"/>
        <end position="247"/>
    </location>
</feature>
<sequence>MQKEAAEGSEEREKLRREMRERFQPGARGGSMSVRALESLANERIEDAIARGQFKNIPRGRKIERDYNASNPFLDTTEYFMNKIIQKQEIVPPWIEKQQELVTAATRFRSRLRADWKRHAARMIASKGGSLETQIQRAQAYAEAEKMFNPRRAKEERMNAVDSGGLLSQITLAGELKIAPAPDDTKTAEGEQPEQITVTATPVGSADGAAAPSPGGAEEVVAEVTVQDPPSTTSPPPSSSPVKPAPHPFRDPTWEATERSFLTLSVSSLNALTRSYNLMAPELAKKPYFSLDRELAAAFADVAPQLPKEIRDRALEPKAKPDRPRAGHARGGVLDQFGTKQGVEIWDETGSKYGLREFWRDLFAKK</sequence>
<dbReference type="AlphaFoldDB" id="R1G632"/>
<dbReference type="OrthoDB" id="1922282at2759"/>
<dbReference type="EMBL" id="KB916377">
    <property type="protein sequence ID" value="EOD46915.1"/>
    <property type="molecule type" value="Genomic_DNA"/>
</dbReference>
<dbReference type="PANTHER" id="PTHR39394:SF1">
    <property type="entry name" value="DNAJ HOMOLOGUE SUBFAMILY C MEMBER 28 CONSERVED DOMAIN-CONTAINING PROTEIN"/>
    <property type="match status" value="1"/>
</dbReference>
<dbReference type="KEGG" id="npa:UCRNP2_6343"/>
<feature type="region of interest" description="Disordered" evidence="1">
    <location>
        <begin position="181"/>
        <end position="252"/>
    </location>
</feature>
<feature type="domain" description="DnaJ homologue subfamily C member 28 conserved" evidence="2">
    <location>
        <begin position="40"/>
        <end position="109"/>
    </location>
</feature>
<feature type="region of interest" description="Disordered" evidence="1">
    <location>
        <begin position="312"/>
        <end position="335"/>
    </location>
</feature>
<feature type="compositionally biased region" description="Basic and acidic residues" evidence="1">
    <location>
        <begin position="1"/>
        <end position="23"/>
    </location>
</feature>
<dbReference type="InterPro" id="IPR018961">
    <property type="entry name" value="DnaJ_homolog_subfam-C_membr-28"/>
</dbReference>
<protein>
    <submittedName>
        <fullName evidence="3">Putative-like protein</fullName>
    </submittedName>
</protein>
<gene>
    <name evidence="3" type="ORF">UCRNP2_6343</name>
</gene>
<feature type="compositionally biased region" description="Basic and acidic residues" evidence="1">
    <location>
        <begin position="312"/>
        <end position="325"/>
    </location>
</feature>
<proteinExistence type="predicted"/>
<evidence type="ECO:0000259" key="2">
    <source>
        <dbReference type="Pfam" id="PF09350"/>
    </source>
</evidence>
<name>R1G632_BOTPV</name>
<feature type="compositionally biased region" description="Low complexity" evidence="1">
    <location>
        <begin position="204"/>
        <end position="224"/>
    </location>
</feature>
<feature type="region of interest" description="Disordered" evidence="1">
    <location>
        <begin position="1"/>
        <end position="30"/>
    </location>
</feature>
<dbReference type="Proteomes" id="UP000013521">
    <property type="component" value="Unassembled WGS sequence"/>
</dbReference>
<dbReference type="HOGENOM" id="CLU_019422_0_0_1"/>
<accession>R1G632</accession>
<evidence type="ECO:0000313" key="4">
    <source>
        <dbReference type="Proteomes" id="UP000013521"/>
    </source>
</evidence>
<organism evidence="3 4">
    <name type="scientific">Botryosphaeria parva (strain UCR-NP2)</name>
    <name type="common">Grapevine canker fungus</name>
    <name type="synonym">Neofusicoccum parvum</name>
    <dbReference type="NCBI Taxonomy" id="1287680"/>
    <lineage>
        <taxon>Eukaryota</taxon>
        <taxon>Fungi</taxon>
        <taxon>Dikarya</taxon>
        <taxon>Ascomycota</taxon>
        <taxon>Pezizomycotina</taxon>
        <taxon>Dothideomycetes</taxon>
        <taxon>Dothideomycetes incertae sedis</taxon>
        <taxon>Botryosphaeriales</taxon>
        <taxon>Botryosphaeriaceae</taxon>
        <taxon>Neofusicoccum</taxon>
    </lineage>
</organism>
<dbReference type="PANTHER" id="PTHR39394">
    <property type="entry name" value="YALI0E31793P"/>
    <property type="match status" value="1"/>
</dbReference>
<evidence type="ECO:0000313" key="3">
    <source>
        <dbReference type="EMBL" id="EOD46915.1"/>
    </source>
</evidence>
<evidence type="ECO:0000256" key="1">
    <source>
        <dbReference type="SAM" id="MobiDB-lite"/>
    </source>
</evidence>
<dbReference type="eggNOG" id="ENOG502RFG7">
    <property type="taxonomic scope" value="Eukaryota"/>
</dbReference>